<protein>
    <submittedName>
        <fullName evidence="2">Flp family type IVb pilin</fullName>
    </submittedName>
</protein>
<keyword evidence="3" id="KW-1185">Reference proteome</keyword>
<keyword evidence="1" id="KW-0472">Membrane</keyword>
<dbReference type="EMBL" id="CP082904">
    <property type="protein sequence ID" value="UQY44407.1"/>
    <property type="molecule type" value="Genomic_DNA"/>
</dbReference>
<proteinExistence type="predicted"/>
<organism evidence="2 3">
    <name type="scientific">Mixta hanseatica</name>
    <dbReference type="NCBI Taxonomy" id="2872648"/>
    <lineage>
        <taxon>Bacteria</taxon>
        <taxon>Pseudomonadati</taxon>
        <taxon>Pseudomonadota</taxon>
        <taxon>Gammaproteobacteria</taxon>
        <taxon>Enterobacterales</taxon>
        <taxon>Erwiniaceae</taxon>
        <taxon>Mixta</taxon>
    </lineage>
</organism>
<name>A0ABY4RBL5_9GAMM</name>
<sequence length="79" mass="8483">MNNLIIKCYVMTRLRIAEFGKDRRGVTAIEYALIAVAMATLLAVVLGNQNSGFLGALKETFNKISQAISSVTSSKTTAS</sequence>
<dbReference type="RefSeq" id="WP_249893033.1">
    <property type="nucleotide sequence ID" value="NZ_CP082904.1"/>
</dbReference>
<gene>
    <name evidence="2" type="ORF">K6958_01460</name>
</gene>
<dbReference type="InterPro" id="IPR007047">
    <property type="entry name" value="Flp_Fap"/>
</dbReference>
<reference evidence="2" key="1">
    <citation type="submission" date="2021-09" db="EMBL/GenBank/DDBJ databases">
        <title>First case of bloodstream infection caused by Mixta hanseatica sp. nov., a member of the Erwiniaceae family.</title>
        <authorList>
            <person name="Both A."/>
            <person name="Huang J."/>
            <person name="Wenzel P."/>
            <person name="Aepfelbacher M."/>
            <person name="Rohde H."/>
            <person name="Christner M."/>
            <person name="Hentschke M."/>
        </authorList>
    </citation>
    <scope>NUCLEOTIDE SEQUENCE</scope>
    <source>
        <strain evidence="2">X22927</strain>
    </source>
</reference>
<evidence type="ECO:0000313" key="2">
    <source>
        <dbReference type="EMBL" id="UQY44407.1"/>
    </source>
</evidence>
<evidence type="ECO:0000256" key="1">
    <source>
        <dbReference type="SAM" id="Phobius"/>
    </source>
</evidence>
<feature type="transmembrane region" description="Helical" evidence="1">
    <location>
        <begin position="28"/>
        <end position="48"/>
    </location>
</feature>
<dbReference type="Proteomes" id="UP001056635">
    <property type="component" value="Chromosome"/>
</dbReference>
<keyword evidence="1" id="KW-0812">Transmembrane</keyword>
<dbReference type="Pfam" id="PF04964">
    <property type="entry name" value="Flp_Fap"/>
    <property type="match status" value="1"/>
</dbReference>
<evidence type="ECO:0000313" key="3">
    <source>
        <dbReference type="Proteomes" id="UP001056635"/>
    </source>
</evidence>
<accession>A0ABY4RBL5</accession>
<keyword evidence="1" id="KW-1133">Transmembrane helix</keyword>